<evidence type="ECO:0000256" key="4">
    <source>
        <dbReference type="ARBA" id="ARBA00022741"/>
    </source>
</evidence>
<dbReference type="SMART" id="SM00487">
    <property type="entry name" value="DEXDc"/>
    <property type="match status" value="1"/>
</dbReference>
<evidence type="ECO:0000259" key="9">
    <source>
        <dbReference type="PROSITE" id="PS51192"/>
    </source>
</evidence>
<keyword evidence="4" id="KW-0547">Nucleotide-binding</keyword>
<keyword evidence="3" id="KW-0235">DNA replication</keyword>
<evidence type="ECO:0000256" key="5">
    <source>
        <dbReference type="ARBA" id="ARBA00022840"/>
    </source>
</evidence>
<accession>A0A0K0K5V0</accession>
<dbReference type="GO" id="GO:0003688">
    <property type="term" value="F:DNA replication origin binding"/>
    <property type="evidence" value="ECO:0007669"/>
    <property type="project" value="InterPro"/>
</dbReference>
<comment type="function">
    <text evidence="7">Functions as a docking protein to recruit essential components of the viral replication machinery to viral DNA origins. In the presence of the major DNA-binding protein, opens dsDNA leading to a conformational change in the origin that facilitates DNA unwinding and subsequent replication.</text>
</comment>
<evidence type="ECO:0000256" key="1">
    <source>
        <dbReference type="ARBA" id="ARBA00007195"/>
    </source>
</evidence>
<sequence length="892" mass="100751">MQSSLNAIPVHYSSSRSFSALCELAPTSLSGRNDMSPNNFAPGEQLWLSPSVGLARRLYGCDLSDRLLSNPTMSRLSLDQQHGHPVTFPPPSRSRPVLITRAPMGSGKTTALIEWLAGFLDHQDRSAIVVSCRKSFTNSLCRRFQRDGLVGFATYLDCEKYIIDEISHRRLLVQLESLPRVSSVLLDHYDVLVVDEVMSLMNQFFSPTVRRLRETEALFSLLLSKCQYIVAMDATINATLVEMLADLRGAENIHVIVNDFVSSGFANRQCTMLNALGAAIPASLLKPSEGNEDKGLEDNKSTAQVDPSLLEGSFFHEMQARLLRGENICVFSSTLSFSNVVAFFCSEILSPGTVLLLNSNSPHVDTTNWGRFRAVIYTTVVTVGLSFDSCHFHSMLAFVKPTIHGPDMMAVYQAMGRVRRLLHDKLFIYLDVSGAWGAPIFTPMILNSEFSTTPWPVDITVPADAMCVKFKNRCRQINNHRDGVFTRFKNKHYVERCTLTSANDSFSLLHTLLVNNKINVEIMSVDSSDPKLENLGQFISGLRADSYRNRAPLKHLYSALEKYEKSQDIFCLPSNPTPEETALMLMESENVNQFIARFFELDRSLENFGEDLQAFLQQLGDKSKTIDALINAAVVETGCTCDEDEWFQINTEALSKDRDSKLDSWISYYLDGPFVCLSNGRPAVIEVCNETEVKNRRNLLRLCINIARTIGWKPSADPNETEIELDVIVKAVNDALNAGMGNCMLEYLRLNITEPSWLTGPIRNLQCYLGEKKMSRRERKTSDPLEMAAVKILRTLWAELFDVRVFKSQKTFPGTARVKNLRKEELCALLDRIHVPYDRKETHKQLYAKLMCHREQFKGSRLSFRTAAWTRFLKGRCLEDFHLMTPISSHHV</sequence>
<dbReference type="EMBL" id="JX458823">
    <property type="protein sequence ID" value="AGN48285.1"/>
    <property type="molecule type" value="Genomic_DNA"/>
</dbReference>
<evidence type="ECO:0000313" key="10">
    <source>
        <dbReference type="EMBL" id="AGN48285.1"/>
    </source>
</evidence>
<dbReference type="InterPro" id="IPR027417">
    <property type="entry name" value="P-loop_NTPase"/>
</dbReference>
<name>A0A0K0K5V0_ILTV</name>
<dbReference type="Gene3D" id="3.40.50.300">
    <property type="entry name" value="P-loop containing nucleotide triphosphate hydrolases"/>
    <property type="match status" value="1"/>
</dbReference>
<keyword evidence="6" id="KW-0238">DNA-binding</keyword>
<evidence type="ECO:0000256" key="3">
    <source>
        <dbReference type="ARBA" id="ARBA00022705"/>
    </source>
</evidence>
<keyword evidence="5" id="KW-0067">ATP-binding</keyword>
<organism evidence="10 11">
    <name type="scientific">Infectious laryngotracheitis virus</name>
    <name type="common">ILTV</name>
    <name type="synonym">Gallid herpesvirus 1</name>
    <dbReference type="NCBI Taxonomy" id="10386"/>
    <lineage>
        <taxon>Viruses</taxon>
        <taxon>Duplodnaviria</taxon>
        <taxon>Heunggongvirae</taxon>
        <taxon>Peploviricota</taxon>
        <taxon>Herviviricetes</taxon>
        <taxon>Herpesvirales</taxon>
        <taxon>Orthoherpesviridae</taxon>
        <taxon>Alphaherpesvirinae</taxon>
        <taxon>Iltovirus</taxon>
        <taxon>Iltovirus gallidalpha1</taxon>
    </lineage>
</organism>
<proteinExistence type="inferred from homology"/>
<evidence type="ECO:0000256" key="8">
    <source>
        <dbReference type="ARBA" id="ARBA00031715"/>
    </source>
</evidence>
<dbReference type="GO" id="GO:0005524">
    <property type="term" value="F:ATP binding"/>
    <property type="evidence" value="ECO:0007669"/>
    <property type="project" value="UniProtKB-KW"/>
</dbReference>
<gene>
    <name evidence="10" type="primary">UL9</name>
    <name evidence="10" type="ORF">ILTVWG_ORF53</name>
</gene>
<dbReference type="InterPro" id="IPR014001">
    <property type="entry name" value="Helicase_ATP-bd"/>
</dbReference>
<keyword evidence="10" id="KW-0347">Helicase</keyword>
<evidence type="ECO:0000256" key="2">
    <source>
        <dbReference type="ARBA" id="ARBA00014069"/>
    </source>
</evidence>
<dbReference type="Pfam" id="PF02399">
    <property type="entry name" value="Herpes_ori_bp"/>
    <property type="match status" value="1"/>
</dbReference>
<comment type="similarity">
    <text evidence="1">Belongs to the herpesviridae OriBP family.</text>
</comment>
<evidence type="ECO:0000313" key="11">
    <source>
        <dbReference type="Proteomes" id="UP000165693"/>
    </source>
</evidence>
<dbReference type="PROSITE" id="PS51192">
    <property type="entry name" value="HELICASE_ATP_BIND_1"/>
    <property type="match status" value="1"/>
</dbReference>
<feature type="domain" description="Helicase ATP-binding" evidence="9">
    <location>
        <begin position="89"/>
        <end position="254"/>
    </location>
</feature>
<dbReference type="InterPro" id="IPR003450">
    <property type="entry name" value="Replication_origin-bd"/>
</dbReference>
<evidence type="ECO:0000256" key="7">
    <source>
        <dbReference type="ARBA" id="ARBA00025279"/>
    </source>
</evidence>
<reference evidence="11" key="1">
    <citation type="submission" date="2012-08" db="EMBL/GenBank/DDBJ databases">
        <authorList>
            <person name="Xu Y.-L."/>
            <person name="He P."/>
            <person name="Zhang L."/>
            <person name="Dong S.-L."/>
            <person name="Li F."/>
        </authorList>
    </citation>
    <scope>NUCLEOTIDE SEQUENCE [LARGE SCALE GENOMIC DNA]</scope>
</reference>
<protein>
    <recommendedName>
        <fullName evidence="2">Replication origin-binding protein</fullName>
    </recommendedName>
    <alternativeName>
        <fullName evidence="8">OriBP</fullName>
    </alternativeName>
</protein>
<evidence type="ECO:0000256" key="6">
    <source>
        <dbReference type="ARBA" id="ARBA00023125"/>
    </source>
</evidence>
<dbReference type="Proteomes" id="UP000165693">
    <property type="component" value="Genome"/>
</dbReference>
<keyword evidence="10" id="KW-0378">Hydrolase</keyword>
<dbReference type="GO" id="GO:0004386">
    <property type="term" value="F:helicase activity"/>
    <property type="evidence" value="ECO:0007669"/>
    <property type="project" value="UniProtKB-KW"/>
</dbReference>
<organismHost>
    <name type="scientific">Gallus gallus</name>
    <name type="common">Chicken</name>
    <dbReference type="NCBI Taxonomy" id="9031"/>
</organismHost>
<dbReference type="SUPFAM" id="SSF52540">
    <property type="entry name" value="P-loop containing nucleoside triphosphate hydrolases"/>
    <property type="match status" value="1"/>
</dbReference>
<dbReference type="GO" id="GO:0006260">
    <property type="term" value="P:DNA replication"/>
    <property type="evidence" value="ECO:0007669"/>
    <property type="project" value="UniProtKB-KW"/>
</dbReference>